<evidence type="ECO:0000259" key="4">
    <source>
        <dbReference type="PROSITE" id="PS51192"/>
    </source>
</evidence>
<organism evidence="6 7">
    <name type="scientific">Heyndrickxia acidicola</name>
    <dbReference type="NCBI Taxonomy" id="209389"/>
    <lineage>
        <taxon>Bacteria</taxon>
        <taxon>Bacillati</taxon>
        <taxon>Bacillota</taxon>
        <taxon>Bacilli</taxon>
        <taxon>Bacillales</taxon>
        <taxon>Bacillaceae</taxon>
        <taxon>Heyndrickxia</taxon>
    </lineage>
</organism>
<evidence type="ECO:0000313" key="7">
    <source>
        <dbReference type="Proteomes" id="UP001341444"/>
    </source>
</evidence>
<keyword evidence="6" id="KW-0347">Helicase</keyword>
<dbReference type="Pfam" id="PF00271">
    <property type="entry name" value="Helicase_C"/>
    <property type="match status" value="1"/>
</dbReference>
<dbReference type="InterPro" id="IPR038718">
    <property type="entry name" value="SNF2-like_sf"/>
</dbReference>
<reference evidence="6 7" key="1">
    <citation type="submission" date="2023-03" db="EMBL/GenBank/DDBJ databases">
        <title>Bacillus Genome Sequencing.</title>
        <authorList>
            <person name="Dunlap C."/>
        </authorList>
    </citation>
    <scope>NUCLEOTIDE SEQUENCE [LARGE SCALE GENOMIC DNA]</scope>
    <source>
        <strain evidence="6 7">B-23453</strain>
    </source>
</reference>
<comment type="caution">
    <text evidence="6">The sequence shown here is derived from an EMBL/GenBank/DDBJ whole genome shotgun (WGS) entry which is preliminary data.</text>
</comment>
<dbReference type="Gene3D" id="3.40.50.300">
    <property type="entry name" value="P-loop containing nucleotide triphosphate hydrolases"/>
    <property type="match status" value="1"/>
</dbReference>
<dbReference type="SMART" id="SM00490">
    <property type="entry name" value="HELICc"/>
    <property type="match status" value="1"/>
</dbReference>
<feature type="domain" description="Helicase ATP-binding" evidence="4">
    <location>
        <begin position="657"/>
        <end position="820"/>
    </location>
</feature>
<dbReference type="SUPFAM" id="SSF52540">
    <property type="entry name" value="P-loop containing nucleoside triphosphate hydrolases"/>
    <property type="match status" value="2"/>
</dbReference>
<gene>
    <name evidence="6" type="ORF">P4T90_10535</name>
</gene>
<dbReference type="InterPro" id="IPR027417">
    <property type="entry name" value="P-loop_NTPase"/>
</dbReference>
<dbReference type="InterPro" id="IPR049730">
    <property type="entry name" value="SNF2/RAD54-like_C"/>
</dbReference>
<keyword evidence="2" id="KW-0479">Metal-binding</keyword>
<sequence length="1098" mass="125514">MNYFLNSKKIKDICGEVSHKKGKKRYAEGKVTFKGYHPSSPTVEASVKGQYTFHVSIEKVQNNISASCTCPQLPSVPHYCQHVAAVLIGLHDFQVNGIPKTVLLSNGKIPPKSAKEGKEKPILQSKQTPAIKGNGQLAREILRLFQDQPVTPISHQYSVDDRTLLNTEFTCRTITFSKENVLFGIEIKVGDSIVRNVNEFLKHVEQRKPFTLAKNVTYQPNLHRFSQETTNVFNQLIHLINSENMFLDTLVFDSSRVGMLNDIWILIPPSAWATILPLLLDAPRVRMIHGRNEYGGIKQSNETMPLEFCFKEGRAGSCQLHVKNVDQITIMRAYDTVLFENKLYKLSAADCKRLLDLKKLLETSGTYRLEISLEEMEHFTESVMAGFMKLGHVRISEGLSGSMGHTSFKGKLYLDRVKNRLLAGLEFHYGNLIMNPLEESLQADSHPLFKRNGAKEQEIMQLMEEGLFSKTDSGYFLHNEEAEYHFLHSIIPKLKNHVEIYATTAVKDRLVRMESRPHVRVEVDERTDWLIFEFDMEGIPEREIRNVLLSLNEKRKYYRLKNGSLLSLETKDFQEINKFLNSTGITTESLEGAEIRIPFPHGLQKILSFQGSVVNLGKSYRDIMTNLQSTNKARAAVPESLDNVLRNYQKYGFQWLKTIFQYQFGAILADDMGLGKTLQVIAFILSELASIRNNGKPVLVVTPSSLVYNWMNELNKFAPEIKAVIADGSKPKRNRILKNTSKADVIITSYPLLRQDSNNYHKQTFHTIVLDEAQAFKNPSTQTAKAVKMLQGNCRFALTGTPVENSLDDLWSIFNVVFPGLLPERKTFKDLPRETIARMVKPFILRRLKSEVLMELPEKIELIHTSNLLTEQKKIYAAYLSKLKYETLKHLSKDTFHQNQIKILAGLTRLRQLCCHPALFVEGYKGSSAKFEHLMKIVEECRNTGRRMLIFSQFTRMLGIMGREFGLRGIPYFYLDGSTPSPDRVELCRRFNQGENQVFLISLKAGGTGLNLTGADTVILYDLWWNPAVEQQATDRAYRMGQKHNVQVIKMVTKGTIEEKMNELQERKKNLIEEIIQPGQEEHSMLTEQEIKEILMID</sequence>
<dbReference type="GO" id="GO:0004386">
    <property type="term" value="F:helicase activity"/>
    <property type="evidence" value="ECO:0007669"/>
    <property type="project" value="UniProtKB-KW"/>
</dbReference>
<dbReference type="Pfam" id="PF08455">
    <property type="entry name" value="SNF2_assoc"/>
    <property type="match status" value="1"/>
</dbReference>
<evidence type="ECO:0000259" key="5">
    <source>
        <dbReference type="PROSITE" id="PS51194"/>
    </source>
</evidence>
<dbReference type="CDD" id="cd18012">
    <property type="entry name" value="DEXQc_arch_SWI2_SNF2"/>
    <property type="match status" value="1"/>
</dbReference>
<keyword evidence="2" id="KW-0863">Zinc-finger</keyword>
<dbReference type="InterPro" id="IPR014001">
    <property type="entry name" value="Helicase_ATP-bd"/>
</dbReference>
<dbReference type="PROSITE" id="PS51194">
    <property type="entry name" value="HELICASE_CTER"/>
    <property type="match status" value="1"/>
</dbReference>
<dbReference type="InterPro" id="IPR001650">
    <property type="entry name" value="Helicase_C-like"/>
</dbReference>
<evidence type="ECO:0000259" key="3">
    <source>
        <dbReference type="PROSITE" id="PS50966"/>
    </source>
</evidence>
<keyword evidence="7" id="KW-1185">Reference proteome</keyword>
<dbReference type="SMART" id="SM00487">
    <property type="entry name" value="DEXDc"/>
    <property type="match status" value="1"/>
</dbReference>
<evidence type="ECO:0000256" key="2">
    <source>
        <dbReference type="PROSITE-ProRule" id="PRU00325"/>
    </source>
</evidence>
<proteinExistence type="predicted"/>
<evidence type="ECO:0000313" key="6">
    <source>
        <dbReference type="EMBL" id="MED1203513.1"/>
    </source>
</evidence>
<feature type="domain" description="SWIM-type" evidence="3">
    <location>
        <begin position="53"/>
        <end position="91"/>
    </location>
</feature>
<dbReference type="Gene3D" id="3.40.50.10810">
    <property type="entry name" value="Tandem AAA-ATPase domain"/>
    <property type="match status" value="1"/>
</dbReference>
<dbReference type="InterPro" id="IPR000330">
    <property type="entry name" value="SNF2_N"/>
</dbReference>
<dbReference type="Pfam" id="PF00176">
    <property type="entry name" value="SNF2-rel_dom"/>
    <property type="match status" value="1"/>
</dbReference>
<dbReference type="PROSITE" id="PS50966">
    <property type="entry name" value="ZF_SWIM"/>
    <property type="match status" value="1"/>
</dbReference>
<protein>
    <submittedName>
        <fullName evidence="6">DEAD/DEAH box helicase</fullName>
    </submittedName>
</protein>
<dbReference type="PANTHER" id="PTHR10799">
    <property type="entry name" value="SNF2/RAD54 HELICASE FAMILY"/>
    <property type="match status" value="1"/>
</dbReference>
<dbReference type="Proteomes" id="UP001341444">
    <property type="component" value="Unassembled WGS sequence"/>
</dbReference>
<accession>A0ABU6MFP3</accession>
<dbReference type="InterPro" id="IPR013663">
    <property type="entry name" value="Helicase_SWF/SNF/SWI_bac"/>
</dbReference>
<keyword evidence="2" id="KW-0862">Zinc</keyword>
<dbReference type="RefSeq" id="WP_066271092.1">
    <property type="nucleotide sequence ID" value="NZ_JARMAB010000013.1"/>
</dbReference>
<dbReference type="InterPro" id="IPR007527">
    <property type="entry name" value="Znf_SWIM"/>
</dbReference>
<dbReference type="PROSITE" id="PS51192">
    <property type="entry name" value="HELICASE_ATP_BIND_1"/>
    <property type="match status" value="1"/>
</dbReference>
<name>A0ABU6MFP3_9BACI</name>
<feature type="domain" description="Helicase C-terminal" evidence="5">
    <location>
        <begin position="930"/>
        <end position="1092"/>
    </location>
</feature>
<keyword evidence="1" id="KW-0378">Hydrolase</keyword>
<dbReference type="EMBL" id="JARMAB010000013">
    <property type="protein sequence ID" value="MED1203513.1"/>
    <property type="molecule type" value="Genomic_DNA"/>
</dbReference>
<keyword evidence="6" id="KW-0067">ATP-binding</keyword>
<evidence type="ECO:0000256" key="1">
    <source>
        <dbReference type="ARBA" id="ARBA00022801"/>
    </source>
</evidence>
<dbReference type="CDD" id="cd18793">
    <property type="entry name" value="SF2_C_SNF"/>
    <property type="match status" value="1"/>
</dbReference>
<keyword evidence="6" id="KW-0547">Nucleotide-binding</keyword>